<reference evidence="1 2" key="1">
    <citation type="submission" date="2018-08" db="EMBL/GenBank/DDBJ databases">
        <title>Bacillus chawlae sp. nov., Bacillus glennii sp. nov., and Bacillus saganii sp. nov. Isolated from the Vehicle Assembly Building at Kennedy Space Center where the Viking Spacecraft were Assembled.</title>
        <authorList>
            <person name="Seuylemezian A."/>
            <person name="Vaishampayan P."/>
        </authorList>
    </citation>
    <scope>NUCLEOTIDE SEQUENCE [LARGE SCALE GENOMIC DNA]</scope>
    <source>
        <strain evidence="1 2">V47-23a</strain>
    </source>
</reference>
<evidence type="ECO:0000313" key="2">
    <source>
        <dbReference type="Proteomes" id="UP000264541"/>
    </source>
</evidence>
<comment type="caution">
    <text evidence="1">The sequence shown here is derived from an EMBL/GenBank/DDBJ whole genome shotgun (WGS) entry which is preliminary data.</text>
</comment>
<proteinExistence type="predicted"/>
<sequence length="276" mass="31432">MADAIVIGAYEFLGFHVSKLLLEDGLEVIGTTLDGSLADEVEQKMMEIGRNANFSYLEQLTMLDSITEDSIIYISIYDYIKKGSKYGDIYTEIQRLVQKWKLLGTKLPRILFFLPIMQGNSRKEDSFGQELAEKLEEVAEKCIYLPTIYGPFQPENMSFEAGIRGKSAQAVAQAFQEEYTDDAVHILDILSELNEILAVPEERIIVKSRKKDQWLTCAKQLFSEKQLSSVSIIGDMQINSGDYCYLISNKTTPEEGIQIQKEYRQFLDSLRDGKNE</sequence>
<keyword evidence="2" id="KW-1185">Reference proteome</keyword>
<dbReference type="AlphaFoldDB" id="A0A372LNW9"/>
<accession>A0A372LNW9</accession>
<name>A0A372LNW9_9BACI</name>
<dbReference type="OrthoDB" id="2938417at2"/>
<dbReference type="RefSeq" id="WP_117327204.1">
    <property type="nucleotide sequence ID" value="NZ_QVTE01000036.1"/>
</dbReference>
<evidence type="ECO:0000313" key="1">
    <source>
        <dbReference type="EMBL" id="RFU68036.1"/>
    </source>
</evidence>
<dbReference type="EMBL" id="QVTE01000036">
    <property type="protein sequence ID" value="RFU68036.1"/>
    <property type="molecule type" value="Genomic_DNA"/>
</dbReference>
<organism evidence="1 2">
    <name type="scientific">Peribacillus saganii</name>
    <dbReference type="NCBI Taxonomy" id="2303992"/>
    <lineage>
        <taxon>Bacteria</taxon>
        <taxon>Bacillati</taxon>
        <taxon>Bacillota</taxon>
        <taxon>Bacilli</taxon>
        <taxon>Bacillales</taxon>
        <taxon>Bacillaceae</taxon>
        <taxon>Peribacillus</taxon>
    </lineage>
</organism>
<gene>
    <name evidence="1" type="ORF">D0469_13160</name>
</gene>
<evidence type="ECO:0008006" key="3">
    <source>
        <dbReference type="Google" id="ProtNLM"/>
    </source>
</evidence>
<protein>
    <recommendedName>
        <fullName evidence="3">NAD(P)-dependent oxidoreductase</fullName>
    </recommendedName>
</protein>
<dbReference type="Proteomes" id="UP000264541">
    <property type="component" value="Unassembled WGS sequence"/>
</dbReference>